<evidence type="ECO:0000313" key="3">
    <source>
        <dbReference type="Proteomes" id="UP000823775"/>
    </source>
</evidence>
<dbReference type="EMBL" id="JACEIK010000037">
    <property type="protein sequence ID" value="MCD7447466.1"/>
    <property type="molecule type" value="Genomic_DNA"/>
</dbReference>
<feature type="compositionally biased region" description="Polar residues" evidence="1">
    <location>
        <begin position="60"/>
        <end position="71"/>
    </location>
</feature>
<organism evidence="2 3">
    <name type="scientific">Datura stramonium</name>
    <name type="common">Jimsonweed</name>
    <name type="synonym">Common thornapple</name>
    <dbReference type="NCBI Taxonomy" id="4076"/>
    <lineage>
        <taxon>Eukaryota</taxon>
        <taxon>Viridiplantae</taxon>
        <taxon>Streptophyta</taxon>
        <taxon>Embryophyta</taxon>
        <taxon>Tracheophyta</taxon>
        <taxon>Spermatophyta</taxon>
        <taxon>Magnoliopsida</taxon>
        <taxon>eudicotyledons</taxon>
        <taxon>Gunneridae</taxon>
        <taxon>Pentapetalae</taxon>
        <taxon>asterids</taxon>
        <taxon>lamiids</taxon>
        <taxon>Solanales</taxon>
        <taxon>Solanaceae</taxon>
        <taxon>Solanoideae</taxon>
        <taxon>Datureae</taxon>
        <taxon>Datura</taxon>
    </lineage>
</organism>
<evidence type="ECO:0000313" key="2">
    <source>
        <dbReference type="EMBL" id="MCD7447466.1"/>
    </source>
</evidence>
<protein>
    <submittedName>
        <fullName evidence="2">Uncharacterized protein</fullName>
    </submittedName>
</protein>
<sequence>MQLAIDFRNGINLRIEKVQAEESMQEEGQAFGAAIRGCEKEAYALCMKLDQKRYRERQAGNDNLSNNNTTIPKELRNLELVGGN</sequence>
<dbReference type="Proteomes" id="UP000823775">
    <property type="component" value="Unassembled WGS sequence"/>
</dbReference>
<keyword evidence="3" id="KW-1185">Reference proteome</keyword>
<accession>A0ABS8RKZ8</accession>
<feature type="region of interest" description="Disordered" evidence="1">
    <location>
        <begin position="57"/>
        <end position="84"/>
    </location>
</feature>
<reference evidence="2 3" key="1">
    <citation type="journal article" date="2021" name="BMC Genomics">
        <title>Datura genome reveals duplications of psychoactive alkaloid biosynthetic genes and high mutation rate following tissue culture.</title>
        <authorList>
            <person name="Rajewski A."/>
            <person name="Carter-House D."/>
            <person name="Stajich J."/>
            <person name="Litt A."/>
        </authorList>
    </citation>
    <scope>NUCLEOTIDE SEQUENCE [LARGE SCALE GENOMIC DNA]</scope>
    <source>
        <strain evidence="2">AR-01</strain>
    </source>
</reference>
<comment type="caution">
    <text evidence="2">The sequence shown here is derived from an EMBL/GenBank/DDBJ whole genome shotgun (WGS) entry which is preliminary data.</text>
</comment>
<evidence type="ECO:0000256" key="1">
    <source>
        <dbReference type="SAM" id="MobiDB-lite"/>
    </source>
</evidence>
<name>A0ABS8RKZ8_DATST</name>
<gene>
    <name evidence="2" type="ORF">HAX54_029732</name>
</gene>
<proteinExistence type="predicted"/>